<evidence type="ECO:0000256" key="4">
    <source>
        <dbReference type="SAM" id="SignalP"/>
    </source>
</evidence>
<dbReference type="InterPro" id="IPR030678">
    <property type="entry name" value="Peptide/Ni-bd"/>
</dbReference>
<protein>
    <submittedName>
        <fullName evidence="6">Peptide ABC transporter substrate-binding protein</fullName>
    </submittedName>
</protein>
<dbReference type="Gene3D" id="3.40.190.10">
    <property type="entry name" value="Periplasmic binding protein-like II"/>
    <property type="match status" value="1"/>
</dbReference>
<dbReference type="Gene3D" id="3.90.76.10">
    <property type="entry name" value="Dipeptide-binding Protein, Domain 1"/>
    <property type="match status" value="1"/>
</dbReference>
<evidence type="ECO:0000256" key="1">
    <source>
        <dbReference type="ARBA" id="ARBA00004418"/>
    </source>
</evidence>
<reference evidence="6" key="2">
    <citation type="submission" date="2023-01" db="EMBL/GenBank/DDBJ databases">
        <authorList>
            <person name="Sun Q."/>
            <person name="Evtushenko L."/>
        </authorList>
    </citation>
    <scope>NUCLEOTIDE SEQUENCE</scope>
    <source>
        <strain evidence="6">VKM B-2789</strain>
    </source>
</reference>
<dbReference type="PANTHER" id="PTHR30290">
    <property type="entry name" value="PERIPLASMIC BINDING COMPONENT OF ABC TRANSPORTER"/>
    <property type="match status" value="1"/>
</dbReference>
<dbReference type="Proteomes" id="UP001143330">
    <property type="component" value="Unassembled WGS sequence"/>
</dbReference>
<evidence type="ECO:0000313" key="6">
    <source>
        <dbReference type="EMBL" id="GLK83794.1"/>
    </source>
</evidence>
<gene>
    <name evidence="6" type="ORF">GCM10017653_18640</name>
</gene>
<dbReference type="GO" id="GO:1904680">
    <property type="term" value="F:peptide transmembrane transporter activity"/>
    <property type="evidence" value="ECO:0007669"/>
    <property type="project" value="TreeGrafter"/>
</dbReference>
<feature type="chain" id="PRO_5040934348" evidence="4">
    <location>
        <begin position="25"/>
        <end position="526"/>
    </location>
</feature>
<evidence type="ECO:0000313" key="7">
    <source>
        <dbReference type="Proteomes" id="UP001143330"/>
    </source>
</evidence>
<dbReference type="InterPro" id="IPR039424">
    <property type="entry name" value="SBP_5"/>
</dbReference>
<dbReference type="CDD" id="cd08517">
    <property type="entry name" value="PBP2_NikA_DppA_OppA_like_13"/>
    <property type="match status" value="1"/>
</dbReference>
<dbReference type="PIRSF" id="PIRSF002741">
    <property type="entry name" value="MppA"/>
    <property type="match status" value="1"/>
</dbReference>
<dbReference type="Gene3D" id="3.10.105.10">
    <property type="entry name" value="Dipeptide-binding Protein, Domain 3"/>
    <property type="match status" value="1"/>
</dbReference>
<keyword evidence="3 4" id="KW-0732">Signal</keyword>
<feature type="domain" description="Solute-binding protein family 5" evidence="5">
    <location>
        <begin position="72"/>
        <end position="440"/>
    </location>
</feature>
<dbReference type="SUPFAM" id="SSF53850">
    <property type="entry name" value="Periplasmic binding protein-like II"/>
    <property type="match status" value="1"/>
</dbReference>
<organism evidence="6 7">
    <name type="scientific">Ancylobacter defluvii</name>
    <dbReference type="NCBI Taxonomy" id="1282440"/>
    <lineage>
        <taxon>Bacteria</taxon>
        <taxon>Pseudomonadati</taxon>
        <taxon>Pseudomonadota</taxon>
        <taxon>Alphaproteobacteria</taxon>
        <taxon>Hyphomicrobiales</taxon>
        <taxon>Xanthobacteraceae</taxon>
        <taxon>Ancylobacter</taxon>
    </lineage>
</organism>
<evidence type="ECO:0000259" key="5">
    <source>
        <dbReference type="Pfam" id="PF00496"/>
    </source>
</evidence>
<keyword evidence="7" id="KW-1185">Reference proteome</keyword>
<comment type="caution">
    <text evidence="6">The sequence shown here is derived from an EMBL/GenBank/DDBJ whole genome shotgun (WGS) entry which is preliminary data.</text>
</comment>
<dbReference type="GO" id="GO:0030288">
    <property type="term" value="C:outer membrane-bounded periplasmic space"/>
    <property type="evidence" value="ECO:0007669"/>
    <property type="project" value="UniProtKB-ARBA"/>
</dbReference>
<sequence length="526" mass="57782">MSAKAVSFLVAATMSALAAPAAFAQGKPIRTFVVGIPGDLAVINSTITTDISSSIVGGQIYSTVVRLDKDGQVVPSLAKSWEISPDGLTYTFKFYDDIKWHDGVPFTAEDVAWSLWNVNKKYNGPASGLLEAVDSITAPDKTTAVFKLKYPYPPLLRGLAYFNSSTIVAKHIFDDGGDPRKNPTNLKPIGTGPFIFKEYKKGSYIAMERNPAYHVEGLPHIERLMFQIIPNEASRGLAIEKGDIDFITYNSMPLGEVDRLRESKNVTVAFQKRVIAGQYQAFLNTRKGPLAKKEVRQALYHAMDRAAMLEKAGFGFGKVSKGGPISSEQPIFYTENVPQYDYDPALANKILDEAGFPKDAGGKRFSLRVSYSLAEGPLNDVARLMRSNFAAVGVELIDQGMDAGAWRDSAFVKWDFDITMGSFASGPDPAIGAQTFFLCSRIEPLFGRNASGYCNPKVDELLNTAAQEIDEQKRVQLYHQAAALIAEDVPHWWLWDRYYPIAFNANVVGVTDDVTGYGTLDQISGK</sequence>
<proteinExistence type="inferred from homology"/>
<dbReference type="EMBL" id="BSFM01000011">
    <property type="protein sequence ID" value="GLK83794.1"/>
    <property type="molecule type" value="Genomic_DNA"/>
</dbReference>
<evidence type="ECO:0000256" key="2">
    <source>
        <dbReference type="ARBA" id="ARBA00005695"/>
    </source>
</evidence>
<dbReference type="GO" id="GO:0015833">
    <property type="term" value="P:peptide transport"/>
    <property type="evidence" value="ECO:0007669"/>
    <property type="project" value="TreeGrafter"/>
</dbReference>
<comment type="similarity">
    <text evidence="2">Belongs to the bacterial solute-binding protein 5 family.</text>
</comment>
<evidence type="ECO:0000256" key="3">
    <source>
        <dbReference type="ARBA" id="ARBA00022729"/>
    </source>
</evidence>
<dbReference type="RefSeq" id="WP_213364000.1">
    <property type="nucleotide sequence ID" value="NZ_BSFM01000011.1"/>
</dbReference>
<name>A0A9W6JXN5_9HYPH</name>
<dbReference type="GO" id="GO:0043190">
    <property type="term" value="C:ATP-binding cassette (ABC) transporter complex"/>
    <property type="evidence" value="ECO:0007669"/>
    <property type="project" value="InterPro"/>
</dbReference>
<feature type="signal peptide" evidence="4">
    <location>
        <begin position="1"/>
        <end position="24"/>
    </location>
</feature>
<dbReference type="AlphaFoldDB" id="A0A9W6JXN5"/>
<dbReference type="Pfam" id="PF00496">
    <property type="entry name" value="SBP_bac_5"/>
    <property type="match status" value="1"/>
</dbReference>
<accession>A0A9W6JXN5</accession>
<comment type="subcellular location">
    <subcellularLocation>
        <location evidence="1">Periplasm</location>
    </subcellularLocation>
</comment>
<reference evidence="6" key="1">
    <citation type="journal article" date="2014" name="Int. J. Syst. Evol. Microbiol.">
        <title>Complete genome sequence of Corynebacterium casei LMG S-19264T (=DSM 44701T), isolated from a smear-ripened cheese.</title>
        <authorList>
            <consortium name="US DOE Joint Genome Institute (JGI-PGF)"/>
            <person name="Walter F."/>
            <person name="Albersmeier A."/>
            <person name="Kalinowski J."/>
            <person name="Ruckert C."/>
        </authorList>
    </citation>
    <scope>NUCLEOTIDE SEQUENCE</scope>
    <source>
        <strain evidence="6">VKM B-2789</strain>
    </source>
</reference>
<dbReference type="PANTHER" id="PTHR30290:SF38">
    <property type="entry name" value="D,D-DIPEPTIDE-BINDING PERIPLASMIC PROTEIN DDPA-RELATED"/>
    <property type="match status" value="1"/>
</dbReference>
<dbReference type="InterPro" id="IPR000914">
    <property type="entry name" value="SBP_5_dom"/>
</dbReference>